<dbReference type="PANTHER" id="PTHR35397">
    <property type="entry name" value="C2 DOMAIN-CONTAINING PROTEIN-RELATED"/>
    <property type="match status" value="1"/>
</dbReference>
<dbReference type="Pfam" id="PF08578">
    <property type="entry name" value="DUF1765"/>
    <property type="match status" value="1"/>
</dbReference>
<dbReference type="OrthoDB" id="19240at2759"/>
<feature type="compositionally biased region" description="Low complexity" evidence="1">
    <location>
        <begin position="164"/>
        <end position="181"/>
    </location>
</feature>
<dbReference type="eggNOG" id="ENOG502QUTU">
    <property type="taxonomic scope" value="Eukaryota"/>
</dbReference>
<gene>
    <name evidence="2" type="ORF">CAOG_003854</name>
</gene>
<dbReference type="InParanoid" id="A0A0D2UD45"/>
<feature type="region of interest" description="Disordered" evidence="1">
    <location>
        <begin position="69"/>
        <end position="95"/>
    </location>
</feature>
<dbReference type="RefSeq" id="XP_004363582.2">
    <property type="nucleotide sequence ID" value="XM_004363525.2"/>
</dbReference>
<feature type="region of interest" description="Disordered" evidence="1">
    <location>
        <begin position="131"/>
        <end position="240"/>
    </location>
</feature>
<evidence type="ECO:0000313" key="2">
    <source>
        <dbReference type="EMBL" id="KJE92986.1"/>
    </source>
</evidence>
<dbReference type="EMBL" id="KE346364">
    <property type="protein sequence ID" value="KJE92986.1"/>
    <property type="molecule type" value="Genomic_DNA"/>
</dbReference>
<dbReference type="STRING" id="595528.A0A0D2UD45"/>
<organism evidence="2 3">
    <name type="scientific">Capsaspora owczarzaki (strain ATCC 30864)</name>
    <dbReference type="NCBI Taxonomy" id="595528"/>
    <lineage>
        <taxon>Eukaryota</taxon>
        <taxon>Filasterea</taxon>
        <taxon>Capsaspora</taxon>
    </lineage>
</organism>
<sequence length="1104" mass="119589">MSAVLPAADSATAATATATSDIAIPDVASAIIAPAAAGLAAVDPENQPRALAVKSNNVDVSLLHERIEESSNASNAARTTVHPMPAPKPESRFASFKKSLRRSLKRYSIEMSIPAVAAPPPDAEDINHIAEEDEEGPSGDDDKPPPSPSMQPSSGADTPNQALSAASSTPTSGASSPVPGSDAERKERAGSLRKTFARRFSFTRLSDKEKEKEKEKEKDKDDGKNPDGSPRKRERRLSSSSIASLGSLSHASLASIAGADNPDIRFFDTKLKALFKKGAKQSEKLAIIQELIPVLRVRSFDFGTAQWPRLVVAGSLLECWKFLLKNVSGSSYEARAFYFRAIVLIMKRHELRLHEITDDAESLLPDLYSEYSRLVWDTHSYVIERLTRKLAFVSLLGFSLEVLAINYFLMPTLASHIVQVVEQSYQDAEPELDAEVNELVAEIRHKDAANNTFPRHPRRRTSSVSGMSTTLPSTFEGLAPLLEVHSDAGSPPESPTSAPHPTTTAAATIAANLAAGKTDSVVKSASTSSLLSLHAAMAGKTLDTKPVVKGPWLDKFSIRKEPEFFLMFLKTLCRRIGEINLPTAHGSPSGIALQAGGGGVGIGGLGPMSPGLSIPTPMSGSESMLSTSPGNASSLLSTSPSNANYLSTSPSNGLALKSEPSDDGNLLPPGVDTSRRLSLGRDDKNVEIDWFAVRGYSTFLKSFVALALSNYFPADVRESMQPPPPMVPTYSQPHLAHSGVGPAAAAAAAATTGASHADKKPAKPAAAPAPSTLTSFFTPELMVVFENPHVINIVTKVFLRRTSVINIRAVTCTMSFIHDLVSHYCHLQMRPLPTEFDSDYFLKAISVLFESQHYVVLMATLSFLYRHMHVFSEACRQDLTTMLTSRFFFKFFLHWQGSVRWFFYHILLYRMMPFSQLKSIEDFISVEATGPEQFPGAFSNWCQANPMPDHDVAIARKMHESVMCIRARYTVLVTLARSALQAQHAQNNPAAATAVTPGAVSPAAVALAFGAPLLRPPVFALDFELENFSYQDSGSTSKNLDAHCGLAGCKLGDIARALKEYIDCQAENIKWIRERVSQGMLPAAEDIHQAFPKLLLKLPNLKAE</sequence>
<dbReference type="AlphaFoldDB" id="A0A0D2UD45"/>
<evidence type="ECO:0000256" key="1">
    <source>
        <dbReference type="SAM" id="MobiDB-lite"/>
    </source>
</evidence>
<dbReference type="PANTHER" id="PTHR35397:SF1">
    <property type="entry name" value="ARMADILLO-LIKE HELICAL DOMAIN-CONTAINING PROTEIN"/>
    <property type="match status" value="1"/>
</dbReference>
<dbReference type="InterPro" id="IPR013887">
    <property type="entry name" value="UPF0592"/>
</dbReference>
<reference evidence="3" key="1">
    <citation type="submission" date="2011-02" db="EMBL/GenBank/DDBJ databases">
        <title>The Genome Sequence of Capsaspora owczarzaki ATCC 30864.</title>
        <authorList>
            <person name="Russ C."/>
            <person name="Cuomo C."/>
            <person name="Burger G."/>
            <person name="Gray M.W."/>
            <person name="Holland P.W.H."/>
            <person name="King N."/>
            <person name="Lang F.B.F."/>
            <person name="Roger A.J."/>
            <person name="Ruiz-Trillo I."/>
            <person name="Young S.K."/>
            <person name="Zeng Q."/>
            <person name="Gargeya S."/>
            <person name="Alvarado L."/>
            <person name="Berlin A."/>
            <person name="Chapman S.B."/>
            <person name="Chen Z."/>
            <person name="Freedman E."/>
            <person name="Gellesch M."/>
            <person name="Goldberg J."/>
            <person name="Griggs A."/>
            <person name="Gujja S."/>
            <person name="Heilman E."/>
            <person name="Heiman D."/>
            <person name="Howarth C."/>
            <person name="Mehta T."/>
            <person name="Neiman D."/>
            <person name="Pearson M."/>
            <person name="Roberts A."/>
            <person name="Saif S."/>
            <person name="Shea T."/>
            <person name="Shenoy N."/>
            <person name="Sisk P."/>
            <person name="Stolte C."/>
            <person name="Sykes S."/>
            <person name="White J."/>
            <person name="Yandava C."/>
            <person name="Haas B."/>
            <person name="Nusbaum C."/>
            <person name="Birren B."/>
        </authorList>
    </citation>
    <scope>NUCLEOTIDE SEQUENCE</scope>
    <source>
        <strain evidence="3">ATCC 30864</strain>
    </source>
</reference>
<evidence type="ECO:0000313" key="3">
    <source>
        <dbReference type="Proteomes" id="UP000008743"/>
    </source>
</evidence>
<name>A0A0D2UD45_CAPO3</name>
<dbReference type="Proteomes" id="UP000008743">
    <property type="component" value="Unassembled WGS sequence"/>
</dbReference>
<feature type="compositionally biased region" description="Polar residues" evidence="1">
    <location>
        <begin position="616"/>
        <end position="652"/>
    </location>
</feature>
<protein>
    <submittedName>
        <fullName evidence="2">Uncharacterized protein</fullName>
    </submittedName>
</protein>
<keyword evidence="3" id="KW-1185">Reference proteome</keyword>
<feature type="region of interest" description="Disordered" evidence="1">
    <location>
        <begin position="611"/>
        <end position="678"/>
    </location>
</feature>
<feature type="compositionally biased region" description="Basic and acidic residues" evidence="1">
    <location>
        <begin position="205"/>
        <end position="231"/>
    </location>
</feature>
<proteinExistence type="predicted"/>
<accession>A0A0D2UD45</accession>